<feature type="region of interest" description="Disordered" evidence="4">
    <location>
        <begin position="295"/>
        <end position="316"/>
    </location>
</feature>
<sequence>MADPDIGRPTAEFVRKRPAPPLRGFVADYIGYREAGVPPARHRGLPSPYLTLIVTLDDPLVVDAHPDPLATPGTYDTLVGGLHTTPALISHDGRQSGVQLALTPLGARALLGVPAGELSGADLDGTDVLGGAADELRERLLDATGWPERFAVLDTMFTRLSGSAPEPGAGPGRGRRPGSGTKTALPAEVAWAWRRLLETGGGLGVSDLAREVGWSTRYLRRRFREEIGLGPKEAARVVRFDRARRTLQRQAAAGSSATLATLAASFGYYDQAHLAREFGALAGCSPSRWLDEESQSFTAGSPTADRPTCRSPTALL</sequence>
<reference evidence="6 7" key="1">
    <citation type="submission" date="2024-10" db="EMBL/GenBank/DDBJ databases">
        <title>The Natural Products Discovery Center: Release of the First 8490 Sequenced Strains for Exploring Actinobacteria Biosynthetic Diversity.</title>
        <authorList>
            <person name="Kalkreuter E."/>
            <person name="Kautsar S.A."/>
            <person name="Yang D."/>
            <person name="Bader C.D."/>
            <person name="Teijaro C.N."/>
            <person name="Fluegel L."/>
            <person name="Davis C.M."/>
            <person name="Simpson J.R."/>
            <person name="Lauterbach L."/>
            <person name="Steele A.D."/>
            <person name="Gui C."/>
            <person name="Meng S."/>
            <person name="Li G."/>
            <person name="Viehrig K."/>
            <person name="Ye F."/>
            <person name="Su P."/>
            <person name="Kiefer A.F."/>
            <person name="Nichols A."/>
            <person name="Cepeda A.J."/>
            <person name="Yan W."/>
            <person name="Fan B."/>
            <person name="Jiang Y."/>
            <person name="Adhikari A."/>
            <person name="Zheng C.-J."/>
            <person name="Schuster L."/>
            <person name="Cowan T.M."/>
            <person name="Smanski M.J."/>
            <person name="Chevrette M.G."/>
            <person name="De Carvalho L.P.S."/>
            <person name="Shen B."/>
        </authorList>
    </citation>
    <scope>NUCLEOTIDE SEQUENCE [LARGE SCALE GENOMIC DNA]</scope>
    <source>
        <strain evidence="6 7">NPDC002173</strain>
    </source>
</reference>
<dbReference type="SMART" id="SM00342">
    <property type="entry name" value="HTH_ARAC"/>
    <property type="match status" value="1"/>
</dbReference>
<comment type="caution">
    <text evidence="6">The sequence shown here is derived from an EMBL/GenBank/DDBJ whole genome shotgun (WGS) entry which is preliminary data.</text>
</comment>
<feature type="region of interest" description="Disordered" evidence="4">
    <location>
        <begin position="161"/>
        <end position="182"/>
    </location>
</feature>
<dbReference type="RefSeq" id="WP_387413788.1">
    <property type="nucleotide sequence ID" value="NZ_JBIASD010000014.1"/>
</dbReference>
<dbReference type="Pfam" id="PF12833">
    <property type="entry name" value="HTH_18"/>
    <property type="match status" value="1"/>
</dbReference>
<feature type="domain" description="HTH araC/xylS-type" evidence="5">
    <location>
        <begin position="186"/>
        <end position="292"/>
    </location>
</feature>
<name>A0ABW6STK1_9ACTN</name>
<dbReference type="PANTHER" id="PTHR46796:SF15">
    <property type="entry name" value="BLL1074 PROTEIN"/>
    <property type="match status" value="1"/>
</dbReference>
<dbReference type="InterPro" id="IPR050204">
    <property type="entry name" value="AraC_XylS_family_regulators"/>
</dbReference>
<accession>A0ABW6STK1</accession>
<proteinExistence type="predicted"/>
<dbReference type="EMBL" id="JBIASD010000014">
    <property type="protein sequence ID" value="MFF3668311.1"/>
    <property type="molecule type" value="Genomic_DNA"/>
</dbReference>
<keyword evidence="7" id="KW-1185">Reference proteome</keyword>
<evidence type="ECO:0000256" key="2">
    <source>
        <dbReference type="ARBA" id="ARBA00023125"/>
    </source>
</evidence>
<gene>
    <name evidence="6" type="ORF">ACFYXI_22245</name>
</gene>
<evidence type="ECO:0000313" key="6">
    <source>
        <dbReference type="EMBL" id="MFF3668311.1"/>
    </source>
</evidence>
<dbReference type="PROSITE" id="PS01124">
    <property type="entry name" value="HTH_ARAC_FAMILY_2"/>
    <property type="match status" value="1"/>
</dbReference>
<dbReference type="InterPro" id="IPR018060">
    <property type="entry name" value="HTH_AraC"/>
</dbReference>
<organism evidence="6 7">
    <name type="scientific">Microtetraspora malaysiensis</name>
    <dbReference type="NCBI Taxonomy" id="161358"/>
    <lineage>
        <taxon>Bacteria</taxon>
        <taxon>Bacillati</taxon>
        <taxon>Actinomycetota</taxon>
        <taxon>Actinomycetes</taxon>
        <taxon>Streptosporangiales</taxon>
        <taxon>Streptosporangiaceae</taxon>
        <taxon>Microtetraspora</taxon>
    </lineage>
</organism>
<evidence type="ECO:0000256" key="1">
    <source>
        <dbReference type="ARBA" id="ARBA00023015"/>
    </source>
</evidence>
<keyword evidence="2" id="KW-0238">DNA-binding</keyword>
<protein>
    <submittedName>
        <fullName evidence="6">Helix-turn-helix domain-containing protein</fullName>
    </submittedName>
</protein>
<dbReference type="Pfam" id="PF20240">
    <property type="entry name" value="DUF6597"/>
    <property type="match status" value="1"/>
</dbReference>
<evidence type="ECO:0000313" key="7">
    <source>
        <dbReference type="Proteomes" id="UP001602013"/>
    </source>
</evidence>
<keyword evidence="1" id="KW-0805">Transcription regulation</keyword>
<evidence type="ECO:0000256" key="4">
    <source>
        <dbReference type="SAM" id="MobiDB-lite"/>
    </source>
</evidence>
<dbReference type="Proteomes" id="UP001602013">
    <property type="component" value="Unassembled WGS sequence"/>
</dbReference>
<keyword evidence="3" id="KW-0804">Transcription</keyword>
<evidence type="ECO:0000259" key="5">
    <source>
        <dbReference type="PROSITE" id="PS01124"/>
    </source>
</evidence>
<dbReference type="Gene3D" id="1.10.10.60">
    <property type="entry name" value="Homeodomain-like"/>
    <property type="match status" value="1"/>
</dbReference>
<dbReference type="PANTHER" id="PTHR46796">
    <property type="entry name" value="HTH-TYPE TRANSCRIPTIONAL ACTIVATOR RHAS-RELATED"/>
    <property type="match status" value="1"/>
</dbReference>
<dbReference type="InterPro" id="IPR046532">
    <property type="entry name" value="DUF6597"/>
</dbReference>
<evidence type="ECO:0000256" key="3">
    <source>
        <dbReference type="ARBA" id="ARBA00023163"/>
    </source>
</evidence>